<dbReference type="PANTHER" id="PTHR43744:SF12">
    <property type="entry name" value="ABC TRANSPORTER PERMEASE PROTEIN MG189-RELATED"/>
    <property type="match status" value="1"/>
</dbReference>
<evidence type="ECO:0000256" key="4">
    <source>
        <dbReference type="ARBA" id="ARBA00022692"/>
    </source>
</evidence>
<reference evidence="9 10" key="1">
    <citation type="submission" date="2018-12" db="EMBL/GenBank/DDBJ databases">
        <title>Bacillus ochoae sp. nov., Paenibacillus whitsoniae sp. nov., Paenibacillus spiritus sp. nov. Isolated from the Mars Exploration Rover during spacecraft assembly.</title>
        <authorList>
            <person name="Seuylemezian A."/>
            <person name="Vaishampayan P."/>
        </authorList>
    </citation>
    <scope>NUCLEOTIDE SEQUENCE [LARGE SCALE GENOMIC DNA]</scope>
    <source>
        <strain evidence="9 10">MER 54</strain>
    </source>
</reference>
<protein>
    <submittedName>
        <fullName evidence="9">Carbohydrate ABC transporter permease</fullName>
    </submittedName>
</protein>
<feature type="transmembrane region" description="Helical" evidence="7">
    <location>
        <begin position="138"/>
        <end position="160"/>
    </location>
</feature>
<dbReference type="CDD" id="cd06261">
    <property type="entry name" value="TM_PBP2"/>
    <property type="match status" value="1"/>
</dbReference>
<dbReference type="Proteomes" id="UP000276128">
    <property type="component" value="Unassembled WGS sequence"/>
</dbReference>
<feature type="transmembrane region" description="Helical" evidence="7">
    <location>
        <begin position="244"/>
        <end position="263"/>
    </location>
</feature>
<dbReference type="SUPFAM" id="SSF161098">
    <property type="entry name" value="MetI-like"/>
    <property type="match status" value="1"/>
</dbReference>
<evidence type="ECO:0000256" key="1">
    <source>
        <dbReference type="ARBA" id="ARBA00004651"/>
    </source>
</evidence>
<evidence type="ECO:0000256" key="7">
    <source>
        <dbReference type="RuleBase" id="RU363032"/>
    </source>
</evidence>
<gene>
    <name evidence="9" type="ORF">EJQ19_02745</name>
</gene>
<evidence type="ECO:0000256" key="5">
    <source>
        <dbReference type="ARBA" id="ARBA00022989"/>
    </source>
</evidence>
<feature type="domain" description="ABC transmembrane type-1" evidence="8">
    <location>
        <begin position="69"/>
        <end position="263"/>
    </location>
</feature>
<keyword evidence="3" id="KW-1003">Cell membrane</keyword>
<evidence type="ECO:0000256" key="2">
    <source>
        <dbReference type="ARBA" id="ARBA00022448"/>
    </source>
</evidence>
<feature type="transmembrane region" description="Helical" evidence="7">
    <location>
        <begin position="181"/>
        <end position="202"/>
    </location>
</feature>
<keyword evidence="5 7" id="KW-1133">Transmembrane helix</keyword>
<dbReference type="EMBL" id="RXHU01000011">
    <property type="protein sequence ID" value="RTE11222.1"/>
    <property type="molecule type" value="Genomic_DNA"/>
</dbReference>
<accession>A0A3S0AER5</accession>
<feature type="transmembrane region" description="Helical" evidence="7">
    <location>
        <begin position="73"/>
        <end position="94"/>
    </location>
</feature>
<evidence type="ECO:0000313" key="10">
    <source>
        <dbReference type="Proteomes" id="UP000276128"/>
    </source>
</evidence>
<keyword evidence="6 7" id="KW-0472">Membrane</keyword>
<name>A0A3S0AER5_9BACL</name>
<dbReference type="GO" id="GO:0005886">
    <property type="term" value="C:plasma membrane"/>
    <property type="evidence" value="ECO:0007669"/>
    <property type="project" value="UniProtKB-SubCell"/>
</dbReference>
<dbReference type="AlphaFoldDB" id="A0A3S0AER5"/>
<evidence type="ECO:0000313" key="9">
    <source>
        <dbReference type="EMBL" id="RTE11222.1"/>
    </source>
</evidence>
<dbReference type="OrthoDB" id="187395at2"/>
<evidence type="ECO:0000259" key="8">
    <source>
        <dbReference type="PROSITE" id="PS50928"/>
    </source>
</evidence>
<dbReference type="InterPro" id="IPR035906">
    <property type="entry name" value="MetI-like_sf"/>
</dbReference>
<dbReference type="GO" id="GO:0055085">
    <property type="term" value="P:transmembrane transport"/>
    <property type="evidence" value="ECO:0007669"/>
    <property type="project" value="InterPro"/>
</dbReference>
<dbReference type="PANTHER" id="PTHR43744">
    <property type="entry name" value="ABC TRANSPORTER PERMEASE PROTEIN MG189-RELATED-RELATED"/>
    <property type="match status" value="1"/>
</dbReference>
<dbReference type="PROSITE" id="PS50928">
    <property type="entry name" value="ABC_TM1"/>
    <property type="match status" value="1"/>
</dbReference>
<comment type="similarity">
    <text evidence="7">Belongs to the binding-protein-dependent transport system permease family.</text>
</comment>
<organism evidence="9 10">
    <name type="scientific">Paenibacillus whitsoniae</name>
    <dbReference type="NCBI Taxonomy" id="2496558"/>
    <lineage>
        <taxon>Bacteria</taxon>
        <taxon>Bacillati</taxon>
        <taxon>Bacillota</taxon>
        <taxon>Bacilli</taxon>
        <taxon>Bacillales</taxon>
        <taxon>Paenibacillaceae</taxon>
        <taxon>Paenibacillus</taxon>
    </lineage>
</organism>
<feature type="transmembrane region" description="Helical" evidence="7">
    <location>
        <begin position="106"/>
        <end position="126"/>
    </location>
</feature>
<dbReference type="Pfam" id="PF00528">
    <property type="entry name" value="BPD_transp_1"/>
    <property type="match status" value="1"/>
</dbReference>
<keyword evidence="4 7" id="KW-0812">Transmembrane</keyword>
<comment type="caution">
    <text evidence="9">The sequence shown here is derived from an EMBL/GenBank/DDBJ whole genome shotgun (WGS) entry which is preliminary data.</text>
</comment>
<comment type="subcellular location">
    <subcellularLocation>
        <location evidence="1 7">Cell membrane</location>
        <topology evidence="1 7">Multi-pass membrane protein</topology>
    </subcellularLocation>
</comment>
<proteinExistence type="inferred from homology"/>
<dbReference type="InterPro" id="IPR000515">
    <property type="entry name" value="MetI-like"/>
</dbReference>
<dbReference type="Gene3D" id="1.10.3720.10">
    <property type="entry name" value="MetI-like"/>
    <property type="match status" value="1"/>
</dbReference>
<sequence>MFPRMLSKTAMWLFLLIIAVLILFPVVMAVLGSLKSNQELNAGTSFLPSSWQFNNYAATWVQAKFSTYVVNSLIYSLGGTVTTLIVVSLAAYAFARKEFPGKKLMLGIYTSMMFISLGALTLKPQFELMVSLHLHKSIVGMIIMMTGAGGSSFFIMYAFIRSISKDLDEAAMIDGASFAHIYRKIILPLTLPAIGIVGLFSFRSGWNSYLVPLVFTMSQPKLQPLTVGLVNLRYGVAGAMQSHLMLAGACISMIPMLIIYVLANKTFMQMNVGGLKG</sequence>
<keyword evidence="10" id="KW-1185">Reference proteome</keyword>
<evidence type="ECO:0000256" key="3">
    <source>
        <dbReference type="ARBA" id="ARBA00022475"/>
    </source>
</evidence>
<keyword evidence="2 7" id="KW-0813">Transport</keyword>
<evidence type="ECO:0000256" key="6">
    <source>
        <dbReference type="ARBA" id="ARBA00023136"/>
    </source>
</evidence>